<dbReference type="Proteomes" id="UP000007875">
    <property type="component" value="Unassembled WGS sequence"/>
</dbReference>
<feature type="compositionally biased region" description="Low complexity" evidence="1">
    <location>
        <begin position="101"/>
        <end position="117"/>
    </location>
</feature>
<protein>
    <submittedName>
        <fullName evidence="2">Uncharacterized protein</fullName>
    </submittedName>
</protein>
<accession>H2YQQ5</accession>
<reference evidence="3" key="1">
    <citation type="submission" date="2003-08" db="EMBL/GenBank/DDBJ databases">
        <authorList>
            <person name="Birren B."/>
            <person name="Nusbaum C."/>
            <person name="Abebe A."/>
            <person name="Abouelleil A."/>
            <person name="Adekoya E."/>
            <person name="Ait-zahra M."/>
            <person name="Allen N."/>
            <person name="Allen T."/>
            <person name="An P."/>
            <person name="Anderson M."/>
            <person name="Anderson S."/>
            <person name="Arachchi H."/>
            <person name="Armbruster J."/>
            <person name="Bachantsang P."/>
            <person name="Baldwin J."/>
            <person name="Barry A."/>
            <person name="Bayul T."/>
            <person name="Blitshsteyn B."/>
            <person name="Bloom T."/>
            <person name="Blye J."/>
            <person name="Boguslavskiy L."/>
            <person name="Borowsky M."/>
            <person name="Boukhgalter B."/>
            <person name="Brunache A."/>
            <person name="Butler J."/>
            <person name="Calixte N."/>
            <person name="Calvo S."/>
            <person name="Camarata J."/>
            <person name="Campo K."/>
            <person name="Chang J."/>
            <person name="Cheshatsang Y."/>
            <person name="Citroen M."/>
            <person name="Collymore A."/>
            <person name="Considine T."/>
            <person name="Cook A."/>
            <person name="Cooke P."/>
            <person name="Corum B."/>
            <person name="Cuomo C."/>
            <person name="David R."/>
            <person name="Dawoe T."/>
            <person name="Degray S."/>
            <person name="Dodge S."/>
            <person name="Dooley K."/>
            <person name="Dorje P."/>
            <person name="Dorjee K."/>
            <person name="Dorris L."/>
            <person name="Duffey N."/>
            <person name="Dupes A."/>
            <person name="Elkins T."/>
            <person name="Engels R."/>
            <person name="Erickson J."/>
            <person name="Farina A."/>
            <person name="Faro S."/>
            <person name="Ferreira P."/>
            <person name="Fischer H."/>
            <person name="Fitzgerald M."/>
            <person name="Foley K."/>
            <person name="Gage D."/>
            <person name="Galagan J."/>
            <person name="Gearin G."/>
            <person name="Gnerre S."/>
            <person name="Gnirke A."/>
            <person name="Goyette A."/>
            <person name="Graham J."/>
            <person name="Grandbois E."/>
            <person name="Gyaltsen K."/>
            <person name="Hafez N."/>
            <person name="Hagopian D."/>
            <person name="Hagos B."/>
            <person name="Hall J."/>
            <person name="Hatcher B."/>
            <person name="Heller A."/>
            <person name="Higgins H."/>
            <person name="Honan T."/>
            <person name="Horn A."/>
            <person name="Houde N."/>
            <person name="Hughes L."/>
            <person name="Hulme W."/>
            <person name="Husby E."/>
            <person name="Iliev I."/>
            <person name="Jaffe D."/>
            <person name="Jones C."/>
            <person name="Kamal M."/>
            <person name="Kamat A."/>
            <person name="Kamvysselis M."/>
            <person name="Karlsson E."/>
            <person name="Kells C."/>
            <person name="Kieu A."/>
            <person name="Kisner P."/>
            <person name="Kodira C."/>
            <person name="Kulbokas E."/>
            <person name="Labutti K."/>
            <person name="Lama D."/>
            <person name="Landers T."/>
            <person name="Leger J."/>
            <person name="Levine S."/>
            <person name="Lewis D."/>
            <person name="Lewis T."/>
            <person name="Lindblad-toh K."/>
            <person name="Liu X."/>
            <person name="Lokyitsang T."/>
            <person name="Lokyitsang Y."/>
            <person name="Lucien O."/>
            <person name="Lui A."/>
            <person name="Ma L.J."/>
            <person name="Mabbitt R."/>
            <person name="Macdonald J."/>
            <person name="Maclean C."/>
            <person name="Major J."/>
            <person name="Manning J."/>
            <person name="Marabella R."/>
            <person name="Maru K."/>
            <person name="Matthews C."/>
            <person name="Mauceli E."/>
            <person name="Mccarthy M."/>
            <person name="Mcdonough S."/>
            <person name="Mcghee T."/>
            <person name="Meldrim J."/>
            <person name="Meneus L."/>
            <person name="Mesirov J."/>
            <person name="Mihalev A."/>
            <person name="Mihova T."/>
            <person name="Mikkelsen T."/>
            <person name="Mlenga V."/>
            <person name="Moru K."/>
            <person name="Mozes J."/>
            <person name="Mulrain L."/>
            <person name="Munson G."/>
            <person name="Naylor J."/>
            <person name="Newes C."/>
            <person name="Nguyen C."/>
            <person name="Nguyen N."/>
            <person name="Nguyen T."/>
            <person name="Nicol R."/>
            <person name="Nielsen C."/>
            <person name="Nizzari M."/>
            <person name="Norbu C."/>
            <person name="Norbu N."/>
            <person name="O'donnell P."/>
            <person name="Okoawo O."/>
            <person name="O'leary S."/>
            <person name="Omotosho B."/>
            <person name="O'neill K."/>
            <person name="Osman S."/>
            <person name="Parker S."/>
            <person name="Perrin D."/>
            <person name="Phunkhang P."/>
            <person name="Piqani B."/>
            <person name="Purcell S."/>
            <person name="Rachupka T."/>
            <person name="Ramasamy U."/>
            <person name="Rameau R."/>
            <person name="Ray V."/>
            <person name="Raymond C."/>
            <person name="Retta R."/>
            <person name="Richardson S."/>
            <person name="Rise C."/>
            <person name="Rodriguez J."/>
            <person name="Rogers J."/>
            <person name="Rogov P."/>
            <person name="Rutman M."/>
            <person name="Schupbach R."/>
            <person name="Seaman C."/>
            <person name="Settipalli S."/>
            <person name="Sharpe T."/>
            <person name="Sheridan J."/>
            <person name="Sherpa N."/>
            <person name="Shi J."/>
            <person name="Smirnov S."/>
            <person name="Smith C."/>
            <person name="Sougnez C."/>
            <person name="Spencer B."/>
            <person name="Stalker J."/>
            <person name="Stange-thomann N."/>
            <person name="Stavropoulos S."/>
            <person name="Stetson K."/>
            <person name="Stone C."/>
            <person name="Stone S."/>
            <person name="Stubbs M."/>
            <person name="Talamas J."/>
            <person name="Tchuinga P."/>
            <person name="Tenzing P."/>
            <person name="Tesfaye S."/>
            <person name="Theodore J."/>
            <person name="Thoulutsang Y."/>
            <person name="Topham K."/>
            <person name="Towey S."/>
            <person name="Tsamla T."/>
            <person name="Tsomo N."/>
            <person name="Vallee D."/>
            <person name="Vassiliev H."/>
            <person name="Venkataraman V."/>
            <person name="Vinson J."/>
            <person name="Vo A."/>
            <person name="Wade C."/>
            <person name="Wang S."/>
            <person name="Wangchuk T."/>
            <person name="Wangdi T."/>
            <person name="Whittaker C."/>
            <person name="Wilkinson J."/>
            <person name="Wu Y."/>
            <person name="Wyman D."/>
            <person name="Yadav S."/>
            <person name="Yang S."/>
            <person name="Yang X."/>
            <person name="Yeager S."/>
            <person name="Yee E."/>
            <person name="Young G."/>
            <person name="Zainoun J."/>
            <person name="Zembeck L."/>
            <person name="Zimmer A."/>
            <person name="Zody M."/>
            <person name="Lander E."/>
        </authorList>
    </citation>
    <scope>NUCLEOTIDE SEQUENCE [LARGE SCALE GENOMIC DNA]</scope>
</reference>
<evidence type="ECO:0000313" key="2">
    <source>
        <dbReference type="Ensembl" id="ENSCSAVP00000007663.1"/>
    </source>
</evidence>
<feature type="region of interest" description="Disordered" evidence="1">
    <location>
        <begin position="57"/>
        <end position="288"/>
    </location>
</feature>
<reference evidence="2" key="3">
    <citation type="submission" date="2025-09" db="UniProtKB">
        <authorList>
            <consortium name="Ensembl"/>
        </authorList>
    </citation>
    <scope>IDENTIFICATION</scope>
</reference>
<proteinExistence type="predicted"/>
<evidence type="ECO:0000313" key="3">
    <source>
        <dbReference type="Proteomes" id="UP000007875"/>
    </source>
</evidence>
<dbReference type="InParanoid" id="H2YQQ5"/>
<dbReference type="OMA" id="GCHADNE"/>
<feature type="compositionally biased region" description="Acidic residues" evidence="1">
    <location>
        <begin position="177"/>
        <end position="190"/>
    </location>
</feature>
<feature type="compositionally biased region" description="Basic and acidic residues" evidence="1">
    <location>
        <begin position="202"/>
        <end position="216"/>
    </location>
</feature>
<sequence length="288" mass="32213">IDELDFSDESDDLETPLQIWRKLTSLNGNDAIKTTDLPEVHTTSIGQDLKIVLEISGKSAPKDGRPAKKKLVKIQSNRNRRPNKRAVRPANQDFFIDDDSPPVVEESSNVSLYSLRSSRIKKARQLDDDGSEVVTSKQSRSRRKKRGVGSSLLDTPQYEDEAIPKTPGSPQRHLAVEDSDSATDCDEALTEIDGFVTVVNPVERDADKPPEKRSPENPENPTALHDIFFNSKESTPKKPPPRQLLKQKRPPRRKVDPADAGCHADNEPTDTKCDSKSLWDDDTLWNSV</sequence>
<keyword evidence="3" id="KW-1185">Reference proteome</keyword>
<feature type="compositionally biased region" description="Basic residues" evidence="1">
    <location>
        <begin position="67"/>
        <end position="87"/>
    </location>
</feature>
<dbReference type="AlphaFoldDB" id="H2YQQ5"/>
<organism evidence="2 3">
    <name type="scientific">Ciona savignyi</name>
    <name type="common">Pacific transparent sea squirt</name>
    <dbReference type="NCBI Taxonomy" id="51511"/>
    <lineage>
        <taxon>Eukaryota</taxon>
        <taxon>Metazoa</taxon>
        <taxon>Chordata</taxon>
        <taxon>Tunicata</taxon>
        <taxon>Ascidiacea</taxon>
        <taxon>Phlebobranchia</taxon>
        <taxon>Cionidae</taxon>
        <taxon>Ciona</taxon>
    </lineage>
</organism>
<evidence type="ECO:0000256" key="1">
    <source>
        <dbReference type="SAM" id="MobiDB-lite"/>
    </source>
</evidence>
<dbReference type="HOGENOM" id="CLU_943200_0_0_1"/>
<feature type="compositionally biased region" description="Basic and acidic residues" evidence="1">
    <location>
        <begin position="253"/>
        <end position="279"/>
    </location>
</feature>
<dbReference type="GeneTree" id="ENSGT00660000097265"/>
<name>H2YQQ5_CIOSA</name>
<reference evidence="2" key="2">
    <citation type="submission" date="2025-08" db="UniProtKB">
        <authorList>
            <consortium name="Ensembl"/>
        </authorList>
    </citation>
    <scope>IDENTIFICATION</scope>
</reference>
<dbReference type="Ensembl" id="ENSCSAVT00000007763.1">
    <property type="protein sequence ID" value="ENSCSAVP00000007663.1"/>
    <property type="gene ID" value="ENSCSAVG00000004582.1"/>
</dbReference>